<dbReference type="Gene3D" id="1.10.30.10">
    <property type="entry name" value="High mobility group box domain"/>
    <property type="match status" value="3"/>
</dbReference>
<feature type="region of interest" description="Disordered" evidence="2">
    <location>
        <begin position="215"/>
        <end position="279"/>
    </location>
</feature>
<dbReference type="PRINTS" id="PR00886">
    <property type="entry name" value="HIGHMOBLTY12"/>
</dbReference>
<evidence type="ECO:0000256" key="2">
    <source>
        <dbReference type="SAM" id="MobiDB-lite"/>
    </source>
</evidence>
<proteinExistence type="predicted"/>
<feature type="compositionally biased region" description="Acidic residues" evidence="2">
    <location>
        <begin position="353"/>
        <end position="367"/>
    </location>
</feature>
<evidence type="ECO:0000256" key="1">
    <source>
        <dbReference type="ARBA" id="ARBA00023125"/>
    </source>
</evidence>
<dbReference type="InterPro" id="IPR050342">
    <property type="entry name" value="HMGB"/>
</dbReference>
<sequence length="367" mass="42145">MKKEIQSKNKNRNMSTNSVPKRMQSILSALTDFVVDVVGDNDNEDTVRQAMVAHQDELVTLLKANMPVQKTTSLKKVKDPDAPKRGKSSYIYFCVEKRDEIKEANPDMSAKEIIKELGRVWREDFSDKDKARYTKLSVADKTRYEEEMKDYTPPPGVGKVEEKKSKRAGPKRGLTAYIFFCKDQRAVLKDEKSELSTKEVTAELGKRWRELSEKDRKPYEKLATKDKDRYEKEKSDWVDPEGDEDSPKKKINAKKAPAKKKTKAKKAPAKPRRKSGYILYCQEIRPGLKEEHEDWTSQQVTKELGRTWSELSEQEQNEYNERANDPDESAPAPAKVSKKKGKSSKKGKSLPESDLEELDDELTDESD</sequence>
<dbReference type="InterPro" id="IPR036910">
    <property type="entry name" value="HMG_box_dom_sf"/>
</dbReference>
<dbReference type="EMBL" id="MN740668">
    <property type="protein sequence ID" value="QHU06818.1"/>
    <property type="molecule type" value="Genomic_DNA"/>
</dbReference>
<protein>
    <recommendedName>
        <fullName evidence="3">HMG box domain-containing protein</fullName>
    </recommendedName>
</protein>
<dbReference type="GO" id="GO:0003677">
    <property type="term" value="F:DNA binding"/>
    <property type="evidence" value="ECO:0007669"/>
    <property type="project" value="UniProtKB-KW"/>
</dbReference>
<dbReference type="CDD" id="cd00084">
    <property type="entry name" value="HMG-box_SF"/>
    <property type="match status" value="1"/>
</dbReference>
<dbReference type="InterPro" id="IPR009071">
    <property type="entry name" value="HMG_box_dom"/>
</dbReference>
<dbReference type="AlphaFoldDB" id="A0A6C0JSF0"/>
<feature type="domain" description="HMG box" evidence="3">
    <location>
        <begin position="270"/>
        <end position="323"/>
    </location>
</feature>
<evidence type="ECO:0000313" key="4">
    <source>
        <dbReference type="EMBL" id="QHU06818.1"/>
    </source>
</evidence>
<organism evidence="4">
    <name type="scientific">viral metagenome</name>
    <dbReference type="NCBI Taxonomy" id="1070528"/>
    <lineage>
        <taxon>unclassified sequences</taxon>
        <taxon>metagenomes</taxon>
        <taxon>organismal metagenomes</taxon>
    </lineage>
</organism>
<feature type="compositionally biased region" description="Basic residues" evidence="2">
    <location>
        <begin position="336"/>
        <end position="348"/>
    </location>
</feature>
<accession>A0A6C0JSF0</accession>
<dbReference type="Pfam" id="PF00505">
    <property type="entry name" value="HMG_box"/>
    <property type="match status" value="3"/>
</dbReference>
<dbReference type="PANTHER" id="PTHR48112">
    <property type="entry name" value="HIGH MOBILITY GROUP PROTEIN DSP1"/>
    <property type="match status" value="1"/>
</dbReference>
<keyword evidence="1" id="KW-0238">DNA-binding</keyword>
<feature type="region of interest" description="Disordered" evidence="2">
    <location>
        <begin position="306"/>
        <end position="367"/>
    </location>
</feature>
<feature type="domain" description="HMG box" evidence="3">
    <location>
        <begin position="83"/>
        <end position="152"/>
    </location>
</feature>
<reference evidence="4" key="1">
    <citation type="journal article" date="2020" name="Nature">
        <title>Giant virus diversity and host interactions through global metagenomics.</title>
        <authorList>
            <person name="Schulz F."/>
            <person name="Roux S."/>
            <person name="Paez-Espino D."/>
            <person name="Jungbluth S."/>
            <person name="Walsh D.A."/>
            <person name="Denef V.J."/>
            <person name="McMahon K.D."/>
            <person name="Konstantinidis K.T."/>
            <person name="Eloe-Fadrosh E.A."/>
            <person name="Kyrpides N.C."/>
            <person name="Woyke T."/>
        </authorList>
    </citation>
    <scope>NUCLEOTIDE SEQUENCE</scope>
    <source>
        <strain evidence="4">GVMAG-S-1038524-41</strain>
    </source>
</reference>
<feature type="region of interest" description="Disordered" evidence="2">
    <location>
        <begin position="1"/>
        <end position="20"/>
    </location>
</feature>
<name>A0A6C0JSF0_9ZZZZ</name>
<feature type="compositionally biased region" description="Basic and acidic residues" evidence="2">
    <location>
        <begin position="215"/>
        <end position="237"/>
    </location>
</feature>
<feature type="domain" description="HMG box" evidence="3">
    <location>
        <begin position="170"/>
        <end position="238"/>
    </location>
</feature>
<dbReference type="PROSITE" id="PS50118">
    <property type="entry name" value="HMG_BOX_2"/>
    <property type="match status" value="3"/>
</dbReference>
<evidence type="ECO:0000259" key="3">
    <source>
        <dbReference type="PROSITE" id="PS50118"/>
    </source>
</evidence>
<dbReference type="SMART" id="SM00398">
    <property type="entry name" value="HMG"/>
    <property type="match status" value="3"/>
</dbReference>
<dbReference type="SUPFAM" id="SSF47095">
    <property type="entry name" value="HMG-box"/>
    <property type="match status" value="3"/>
</dbReference>
<feature type="region of interest" description="Disordered" evidence="2">
    <location>
        <begin position="147"/>
        <end position="169"/>
    </location>
</feature>
<feature type="compositionally biased region" description="Basic residues" evidence="2">
    <location>
        <begin position="249"/>
        <end position="275"/>
    </location>
</feature>